<dbReference type="Proteomes" id="UP001501074">
    <property type="component" value="Unassembled WGS sequence"/>
</dbReference>
<evidence type="ECO:0000256" key="1">
    <source>
        <dbReference type="SAM" id="MobiDB-lite"/>
    </source>
</evidence>
<evidence type="ECO:0000313" key="3">
    <source>
        <dbReference type="Proteomes" id="UP001501074"/>
    </source>
</evidence>
<gene>
    <name evidence="2" type="ORF">GCM10022223_28820</name>
</gene>
<name>A0ABP6ZIL1_9ACTN</name>
<sequence length="64" mass="7065">MVRCPRTRGRLEHTAGRDPADRIRVTGHGRGRLLLTGSGGRDRTGRDRENQQATDTQEPEAPGD</sequence>
<dbReference type="EMBL" id="BAAAZO010000004">
    <property type="protein sequence ID" value="GAA3610962.1"/>
    <property type="molecule type" value="Genomic_DNA"/>
</dbReference>
<keyword evidence="3" id="KW-1185">Reference proteome</keyword>
<organism evidence="2 3">
    <name type="scientific">Kineosporia mesophila</name>
    <dbReference type="NCBI Taxonomy" id="566012"/>
    <lineage>
        <taxon>Bacteria</taxon>
        <taxon>Bacillati</taxon>
        <taxon>Actinomycetota</taxon>
        <taxon>Actinomycetes</taxon>
        <taxon>Kineosporiales</taxon>
        <taxon>Kineosporiaceae</taxon>
        <taxon>Kineosporia</taxon>
    </lineage>
</organism>
<feature type="compositionally biased region" description="Basic and acidic residues" evidence="1">
    <location>
        <begin position="40"/>
        <end position="50"/>
    </location>
</feature>
<evidence type="ECO:0000313" key="2">
    <source>
        <dbReference type="EMBL" id="GAA3610962.1"/>
    </source>
</evidence>
<reference evidence="3" key="1">
    <citation type="journal article" date="2019" name="Int. J. Syst. Evol. Microbiol.">
        <title>The Global Catalogue of Microorganisms (GCM) 10K type strain sequencing project: providing services to taxonomists for standard genome sequencing and annotation.</title>
        <authorList>
            <consortium name="The Broad Institute Genomics Platform"/>
            <consortium name="The Broad Institute Genome Sequencing Center for Infectious Disease"/>
            <person name="Wu L."/>
            <person name="Ma J."/>
        </authorList>
    </citation>
    <scope>NUCLEOTIDE SEQUENCE [LARGE SCALE GENOMIC DNA]</scope>
    <source>
        <strain evidence="3">JCM 16902</strain>
    </source>
</reference>
<protein>
    <submittedName>
        <fullName evidence="2">Uncharacterized protein</fullName>
    </submittedName>
</protein>
<comment type="caution">
    <text evidence="2">The sequence shown here is derived from an EMBL/GenBank/DDBJ whole genome shotgun (WGS) entry which is preliminary data.</text>
</comment>
<accession>A0ABP6ZIL1</accession>
<feature type="compositionally biased region" description="Basic and acidic residues" evidence="1">
    <location>
        <begin position="9"/>
        <end position="24"/>
    </location>
</feature>
<proteinExistence type="predicted"/>
<feature type="region of interest" description="Disordered" evidence="1">
    <location>
        <begin position="1"/>
        <end position="64"/>
    </location>
</feature>